<reference evidence="2" key="1">
    <citation type="submission" date="2014-11" db="EMBL/GenBank/DDBJ databases">
        <authorList>
            <person name="Amaro Gonzalez C."/>
        </authorList>
    </citation>
    <scope>NUCLEOTIDE SEQUENCE</scope>
</reference>
<name>A0A0E9PH66_ANGAN</name>
<dbReference type="AlphaFoldDB" id="A0A0E9PH66"/>
<evidence type="ECO:0000313" key="2">
    <source>
        <dbReference type="EMBL" id="JAH03405.1"/>
    </source>
</evidence>
<feature type="compositionally biased region" description="Polar residues" evidence="1">
    <location>
        <begin position="16"/>
        <end position="34"/>
    </location>
</feature>
<feature type="compositionally biased region" description="Basic and acidic residues" evidence="1">
    <location>
        <begin position="1"/>
        <end position="15"/>
    </location>
</feature>
<reference evidence="2" key="2">
    <citation type="journal article" date="2015" name="Fish Shellfish Immunol.">
        <title>Early steps in the European eel (Anguilla anguilla)-Vibrio vulnificus interaction in the gills: Role of the RtxA13 toxin.</title>
        <authorList>
            <person name="Callol A."/>
            <person name="Pajuelo D."/>
            <person name="Ebbesson L."/>
            <person name="Teles M."/>
            <person name="MacKenzie S."/>
            <person name="Amaro C."/>
        </authorList>
    </citation>
    <scope>NUCLEOTIDE SEQUENCE</scope>
</reference>
<dbReference type="EMBL" id="GBXM01105172">
    <property type="protein sequence ID" value="JAH03405.1"/>
    <property type="molecule type" value="Transcribed_RNA"/>
</dbReference>
<evidence type="ECO:0000256" key="1">
    <source>
        <dbReference type="SAM" id="MobiDB-lite"/>
    </source>
</evidence>
<organism evidence="2">
    <name type="scientific">Anguilla anguilla</name>
    <name type="common">European freshwater eel</name>
    <name type="synonym">Muraena anguilla</name>
    <dbReference type="NCBI Taxonomy" id="7936"/>
    <lineage>
        <taxon>Eukaryota</taxon>
        <taxon>Metazoa</taxon>
        <taxon>Chordata</taxon>
        <taxon>Craniata</taxon>
        <taxon>Vertebrata</taxon>
        <taxon>Euteleostomi</taxon>
        <taxon>Actinopterygii</taxon>
        <taxon>Neopterygii</taxon>
        <taxon>Teleostei</taxon>
        <taxon>Anguilliformes</taxon>
        <taxon>Anguillidae</taxon>
        <taxon>Anguilla</taxon>
    </lineage>
</organism>
<sequence>MDSHYHKENTKHLQNKETTSIPNNSSYSQRPSRS</sequence>
<protein>
    <submittedName>
        <fullName evidence="2">Uncharacterized protein</fullName>
    </submittedName>
</protein>
<proteinExistence type="predicted"/>
<feature type="region of interest" description="Disordered" evidence="1">
    <location>
        <begin position="1"/>
        <end position="34"/>
    </location>
</feature>
<accession>A0A0E9PH66</accession>